<keyword evidence="2" id="KW-0732">Signal</keyword>
<evidence type="ECO:0000313" key="3">
    <source>
        <dbReference type="EMBL" id="CAH0768837.1"/>
    </source>
</evidence>
<sequence length="519" mass="56850">MFRPAFIVALLVSYLFKDTVCSEWWNLQHGASVEIKYENASFDTNPEKLQDLQALQFPSKNFQGTEAEKKGHVHHAGPDILGVEGFLPENSNQEKQPRIEVPPRSVAPDDRNLFNFESALGFEKKDSTDVASELSGAKGPSTSMTEQMTGIDGADRETNSLQPLRISLSSLDSDAEPGTDFPVGLNTRAYYGTETLRRAVSSTVSYSQSLLTDYLKSSLNLPQVDRVRNLIGNPLLRPILERMIPQPLTEIPYNVHDDVGGIFLRVLLSRKEGPDVLNLIKLIAKNVSVVKEKGKVKYRINAVCLLMSSRKILKSSLFSSSSSSKDSSSSLSSSSSSSASLERSKSDSTQLDMIRSKNLSRSLGRSLNKRLGGSFGKSFGGNRSLSPSPSTRVEYEFGDSKTKEGEVCKVDSMSNLQKYMRAKKPKGFEDGVGGMFLKCAVFCPDAPLYLDTLKAVVNNVRIEKLPEKSGKLKSHYHIDFLGFAKSPGISPLLADIPGIPGELIRTISEGSSDQSQDSS</sequence>
<feature type="region of interest" description="Disordered" evidence="1">
    <location>
        <begin position="319"/>
        <end position="350"/>
    </location>
</feature>
<evidence type="ECO:0000313" key="4">
    <source>
        <dbReference type="Proteomes" id="UP001152759"/>
    </source>
</evidence>
<dbReference type="EMBL" id="OU963864">
    <property type="protein sequence ID" value="CAH0768837.1"/>
    <property type="molecule type" value="Genomic_DNA"/>
</dbReference>
<feature type="compositionally biased region" description="Polar residues" evidence="1">
    <location>
        <begin position="381"/>
        <end position="391"/>
    </location>
</feature>
<protein>
    <submittedName>
        <fullName evidence="3">Uncharacterized protein</fullName>
    </submittedName>
</protein>
<reference evidence="3" key="1">
    <citation type="submission" date="2021-12" db="EMBL/GenBank/DDBJ databases">
        <authorList>
            <person name="King R."/>
        </authorList>
    </citation>
    <scope>NUCLEOTIDE SEQUENCE</scope>
</reference>
<evidence type="ECO:0000256" key="2">
    <source>
        <dbReference type="SAM" id="SignalP"/>
    </source>
</evidence>
<feature type="signal peptide" evidence="2">
    <location>
        <begin position="1"/>
        <end position="21"/>
    </location>
</feature>
<keyword evidence="4" id="KW-1185">Reference proteome</keyword>
<organism evidence="3 4">
    <name type="scientific">Bemisia tabaci</name>
    <name type="common">Sweetpotato whitefly</name>
    <name type="synonym">Aleurodes tabaci</name>
    <dbReference type="NCBI Taxonomy" id="7038"/>
    <lineage>
        <taxon>Eukaryota</taxon>
        <taxon>Metazoa</taxon>
        <taxon>Ecdysozoa</taxon>
        <taxon>Arthropoda</taxon>
        <taxon>Hexapoda</taxon>
        <taxon>Insecta</taxon>
        <taxon>Pterygota</taxon>
        <taxon>Neoptera</taxon>
        <taxon>Paraneoptera</taxon>
        <taxon>Hemiptera</taxon>
        <taxon>Sternorrhyncha</taxon>
        <taxon>Aleyrodoidea</taxon>
        <taxon>Aleyrodidae</taxon>
        <taxon>Aleyrodinae</taxon>
        <taxon>Bemisia</taxon>
    </lineage>
</organism>
<feature type="compositionally biased region" description="Low complexity" evidence="1">
    <location>
        <begin position="319"/>
        <end position="341"/>
    </location>
</feature>
<feature type="chain" id="PRO_5040190610" evidence="2">
    <location>
        <begin position="22"/>
        <end position="519"/>
    </location>
</feature>
<accession>A0A9P0G1U9</accession>
<evidence type="ECO:0000256" key="1">
    <source>
        <dbReference type="SAM" id="MobiDB-lite"/>
    </source>
</evidence>
<dbReference type="AlphaFoldDB" id="A0A9P0G1U9"/>
<dbReference type="Proteomes" id="UP001152759">
    <property type="component" value="Chromosome 3"/>
</dbReference>
<gene>
    <name evidence="3" type="ORF">BEMITA_LOCUS5908</name>
</gene>
<proteinExistence type="predicted"/>
<feature type="region of interest" description="Disordered" evidence="1">
    <location>
        <begin position="374"/>
        <end position="396"/>
    </location>
</feature>
<name>A0A9P0G1U9_BEMTA</name>